<feature type="region of interest" description="Disordered" evidence="6">
    <location>
        <begin position="1"/>
        <end position="24"/>
    </location>
</feature>
<keyword evidence="4" id="KW-0411">Iron-sulfur</keyword>
<dbReference type="Pfam" id="PF01106">
    <property type="entry name" value="NifU"/>
    <property type="match status" value="1"/>
</dbReference>
<evidence type="ECO:0000256" key="6">
    <source>
        <dbReference type="SAM" id="MobiDB-lite"/>
    </source>
</evidence>
<evidence type="ECO:0000256" key="5">
    <source>
        <dbReference type="ARBA" id="ARBA00049958"/>
    </source>
</evidence>
<dbReference type="GO" id="GO:0016226">
    <property type="term" value="P:iron-sulfur cluster assembly"/>
    <property type="evidence" value="ECO:0007669"/>
    <property type="project" value="InterPro"/>
</dbReference>
<dbReference type="GO" id="GO:0004497">
    <property type="term" value="F:monooxygenase activity"/>
    <property type="evidence" value="ECO:0007669"/>
    <property type="project" value="UniProtKB-ARBA"/>
</dbReference>
<reference evidence="8" key="1">
    <citation type="submission" date="2023-03" db="EMBL/GenBank/DDBJ databases">
        <title>Draft genome sequence of a Mycolicibacterium mageritense strain H4_3_1 isolated from a hybrid biological-inorganic system reactor.</title>
        <authorList>
            <person name="Feng X."/>
            <person name="Kazama D."/>
            <person name="Sato K."/>
            <person name="Kobayashi H."/>
        </authorList>
    </citation>
    <scope>NUCLEOTIDE SEQUENCE</scope>
    <source>
        <strain evidence="8">H4_3_1</strain>
    </source>
</reference>
<dbReference type="RefSeq" id="WP_286215922.1">
    <property type="nucleotide sequence ID" value="NZ_AP027452.1"/>
</dbReference>
<dbReference type="InterPro" id="IPR036922">
    <property type="entry name" value="Rieske_2Fe-2S_sf"/>
</dbReference>
<evidence type="ECO:0000259" key="7">
    <source>
        <dbReference type="PROSITE" id="PS51296"/>
    </source>
</evidence>
<name>A0AAI8XNX1_MYCME</name>
<dbReference type="InterPro" id="IPR017941">
    <property type="entry name" value="Rieske_2Fe-2S"/>
</dbReference>
<feature type="domain" description="Rieske" evidence="7">
    <location>
        <begin position="215"/>
        <end position="305"/>
    </location>
</feature>
<evidence type="ECO:0000256" key="3">
    <source>
        <dbReference type="ARBA" id="ARBA00023004"/>
    </source>
</evidence>
<dbReference type="Gene3D" id="3.30.300.130">
    <property type="entry name" value="Fe-S cluster assembly (FSCA)"/>
    <property type="match status" value="1"/>
</dbReference>
<dbReference type="AlphaFoldDB" id="A0AAI8XNX1"/>
<dbReference type="EMBL" id="AP027452">
    <property type="protein sequence ID" value="BDY29337.1"/>
    <property type="molecule type" value="Genomic_DNA"/>
</dbReference>
<evidence type="ECO:0000256" key="4">
    <source>
        <dbReference type="ARBA" id="ARBA00023014"/>
    </source>
</evidence>
<dbReference type="Gene3D" id="2.102.10.10">
    <property type="entry name" value="Rieske [2Fe-2S] iron-sulphur domain"/>
    <property type="match status" value="1"/>
</dbReference>
<keyword evidence="3" id="KW-0408">Iron</keyword>
<dbReference type="SUPFAM" id="SSF50022">
    <property type="entry name" value="ISP domain"/>
    <property type="match status" value="1"/>
</dbReference>
<dbReference type="InterPro" id="IPR001075">
    <property type="entry name" value="NIF_FeS_clus_asmbl_NifU_C"/>
</dbReference>
<dbReference type="Pfam" id="PF00355">
    <property type="entry name" value="Rieske"/>
    <property type="match status" value="1"/>
</dbReference>
<dbReference type="GO" id="GO:0051537">
    <property type="term" value="F:2 iron, 2 sulfur cluster binding"/>
    <property type="evidence" value="ECO:0007669"/>
    <property type="project" value="UniProtKB-KW"/>
</dbReference>
<gene>
    <name evidence="8" type="primary">nfuA</name>
    <name evidence="8" type="ORF">hbim_03275</name>
</gene>
<accession>A0AAI8XNX1</accession>
<sequence>MSTTTRVAPTARPVGSAAQPSESEPDFETLAKRVDAAIAALADLDDGPRSVAEEVKAAIEAVHRVGLTTMVRRMRADAAARPVLFDLVDDPVVHLLLSLHGIVRPDPMTHANRVLAEVRPQLQSHGGDVSLIRIEDGIAFVRLEGACNGCSMSSVTLRSLVESALVDNVPSVTGLEVLPNQPSPTLIPLEALRVGPDPASEGWVSAGPAGAVSDGQLVARNLASSSGASADVIVVNVGQRFSAYRNECAHEGLPMDNAVVDTANGTLTCPWHGFCYDAGSGECLSAPGAQLEQLPIRIDSGEIWVRVAV</sequence>
<evidence type="ECO:0000256" key="2">
    <source>
        <dbReference type="ARBA" id="ARBA00022723"/>
    </source>
</evidence>
<evidence type="ECO:0000313" key="8">
    <source>
        <dbReference type="EMBL" id="BDY29337.1"/>
    </source>
</evidence>
<organism evidence="8 9">
    <name type="scientific">Mycolicibacterium mageritense</name>
    <name type="common">Mycobacterium mageritense</name>
    <dbReference type="NCBI Taxonomy" id="53462"/>
    <lineage>
        <taxon>Bacteria</taxon>
        <taxon>Bacillati</taxon>
        <taxon>Actinomycetota</taxon>
        <taxon>Actinomycetes</taxon>
        <taxon>Mycobacteriales</taxon>
        <taxon>Mycobacteriaceae</taxon>
        <taxon>Mycolicibacterium</taxon>
    </lineage>
</organism>
<dbReference type="InterPro" id="IPR034904">
    <property type="entry name" value="FSCA_dom_sf"/>
</dbReference>
<dbReference type="GO" id="GO:0016705">
    <property type="term" value="F:oxidoreductase activity, acting on paired donors, with incorporation or reduction of molecular oxygen"/>
    <property type="evidence" value="ECO:0007669"/>
    <property type="project" value="UniProtKB-ARBA"/>
</dbReference>
<dbReference type="GO" id="GO:0005506">
    <property type="term" value="F:iron ion binding"/>
    <property type="evidence" value="ECO:0007669"/>
    <property type="project" value="InterPro"/>
</dbReference>
<keyword evidence="1" id="KW-0001">2Fe-2S</keyword>
<comment type="function">
    <text evidence="5">May be involved in the formation or repair of [Fe-S] clusters present in iron-sulfur proteins.</text>
</comment>
<dbReference type="PROSITE" id="PS51296">
    <property type="entry name" value="RIESKE"/>
    <property type="match status" value="1"/>
</dbReference>
<evidence type="ECO:0000313" key="9">
    <source>
        <dbReference type="Proteomes" id="UP001241092"/>
    </source>
</evidence>
<proteinExistence type="predicted"/>
<evidence type="ECO:0000256" key="1">
    <source>
        <dbReference type="ARBA" id="ARBA00022714"/>
    </source>
</evidence>
<keyword evidence="2" id="KW-0479">Metal-binding</keyword>
<dbReference type="Proteomes" id="UP001241092">
    <property type="component" value="Chromosome"/>
</dbReference>
<protein>
    <submittedName>
        <fullName evidence="8">Fe/S biogenesis protein NfuA</fullName>
    </submittedName>
</protein>
<dbReference type="PANTHER" id="PTHR11178:SF51">
    <property type="entry name" value="FE_S BIOGENESIS PROTEIN NFUA"/>
    <property type="match status" value="1"/>
</dbReference>
<dbReference type="PANTHER" id="PTHR11178">
    <property type="entry name" value="IRON-SULFUR CLUSTER SCAFFOLD PROTEIN NFU-RELATED"/>
    <property type="match status" value="1"/>
</dbReference>
<dbReference type="SUPFAM" id="SSF117916">
    <property type="entry name" value="Fe-S cluster assembly (FSCA) domain-like"/>
    <property type="match status" value="1"/>
</dbReference>